<comment type="caution">
    <text evidence="2">The sequence shown here is derived from an EMBL/GenBank/DDBJ whole genome shotgun (WGS) entry which is preliminary data.</text>
</comment>
<gene>
    <name evidence="2" type="ORF">DVH24_042016</name>
</gene>
<evidence type="ECO:0000313" key="2">
    <source>
        <dbReference type="EMBL" id="RXH85248.1"/>
    </source>
</evidence>
<feature type="compositionally biased region" description="Pro residues" evidence="1">
    <location>
        <begin position="1"/>
        <end position="10"/>
    </location>
</feature>
<name>A0A498INY8_MALDO</name>
<proteinExistence type="predicted"/>
<protein>
    <submittedName>
        <fullName evidence="2">Uncharacterized protein</fullName>
    </submittedName>
</protein>
<keyword evidence="3" id="KW-1185">Reference proteome</keyword>
<dbReference type="Proteomes" id="UP000290289">
    <property type="component" value="Chromosome 11"/>
</dbReference>
<reference evidence="2 3" key="1">
    <citation type="submission" date="2018-10" db="EMBL/GenBank/DDBJ databases">
        <title>A high-quality apple genome assembly.</title>
        <authorList>
            <person name="Hu J."/>
        </authorList>
    </citation>
    <scope>NUCLEOTIDE SEQUENCE [LARGE SCALE GENOMIC DNA]</scope>
    <source>
        <strain evidence="3">cv. HFTH1</strain>
        <tissue evidence="2">Young leaf</tissue>
    </source>
</reference>
<organism evidence="2 3">
    <name type="scientific">Malus domestica</name>
    <name type="common">Apple</name>
    <name type="synonym">Pyrus malus</name>
    <dbReference type="NCBI Taxonomy" id="3750"/>
    <lineage>
        <taxon>Eukaryota</taxon>
        <taxon>Viridiplantae</taxon>
        <taxon>Streptophyta</taxon>
        <taxon>Embryophyta</taxon>
        <taxon>Tracheophyta</taxon>
        <taxon>Spermatophyta</taxon>
        <taxon>Magnoliopsida</taxon>
        <taxon>eudicotyledons</taxon>
        <taxon>Gunneridae</taxon>
        <taxon>Pentapetalae</taxon>
        <taxon>rosids</taxon>
        <taxon>fabids</taxon>
        <taxon>Rosales</taxon>
        <taxon>Rosaceae</taxon>
        <taxon>Amygdaloideae</taxon>
        <taxon>Maleae</taxon>
        <taxon>Malus</taxon>
    </lineage>
</organism>
<accession>A0A498INY8</accession>
<feature type="region of interest" description="Disordered" evidence="1">
    <location>
        <begin position="35"/>
        <end position="56"/>
    </location>
</feature>
<sequence length="142" mass="15747">MAPLLRPPSPTRLRPTTSKPHIQTSTHTLLLTLSLPHPTPPLQSPPSLPRASTPSTATVYHRRNQDFLGWESRTCFLGSPGTSLIWSPSLPLASSSPPGTNRAYMCNLDVLDFRIFCMWISFLDVGGRYNIVILDVLLKLNL</sequence>
<feature type="region of interest" description="Disordered" evidence="1">
    <location>
        <begin position="1"/>
        <end position="23"/>
    </location>
</feature>
<dbReference type="AlphaFoldDB" id="A0A498INY8"/>
<feature type="compositionally biased region" description="Low complexity" evidence="1">
    <location>
        <begin position="11"/>
        <end position="23"/>
    </location>
</feature>
<evidence type="ECO:0000256" key="1">
    <source>
        <dbReference type="SAM" id="MobiDB-lite"/>
    </source>
</evidence>
<evidence type="ECO:0000313" key="3">
    <source>
        <dbReference type="Proteomes" id="UP000290289"/>
    </source>
</evidence>
<dbReference type="EMBL" id="RDQH01000337">
    <property type="protein sequence ID" value="RXH85248.1"/>
    <property type="molecule type" value="Genomic_DNA"/>
</dbReference>
<feature type="compositionally biased region" description="Pro residues" evidence="1">
    <location>
        <begin position="37"/>
        <end position="48"/>
    </location>
</feature>